<sequence length="479" mass="54427">MTITNMDMARPTLTVKVSNIPQTAIAQELLSFLESTLGKGTVFAIEIFTEHKNWKSRGHGRVQFDSPEAKIKALSLSEQRKLLFKGADCMGILESWDGVKLWVMPERKKLEFFVNHEGECYKLEVQFGDVLETRGCCLDGDDKKIDAILLKLKHAPKVYRKISGTKVASKFATDRYHICKEDFDFLWVRTTDFSKLKSIGYLSSLCWEIEEGLSSSDIYSSLPYYSKDVMELALEGGVKFNHSSDLVPIVTNYSDFRLPYEIRFGHCFVNSNKMHKLHSTCYDPKSFIKNQSSITGQSGKSLTVMASKRLTDQNVMSCHRVLVTPSKIYCLGPELETSNYIVKNFASYASDFLRVTFVDEDWGRLSATAVSMSIKQGIFAKPYRTDIYRRILSVLRDGIVIGDKNFQFLAFSASQLRSNAVWMFASNDHVKQKISESGWAALTRSEASQNVQLGWVSCLARQCKLWRSTLGIMILFRLK</sequence>
<protein>
    <recommendedName>
        <fullName evidence="2">RNA-dependent RNA polymerase</fullName>
        <ecNumber evidence="2">2.7.7.48</ecNumber>
    </recommendedName>
</protein>
<gene>
    <name evidence="4" type="ORF">Sradi_0026200</name>
</gene>
<accession>A0AAW2WH82</accession>
<keyword evidence="2" id="KW-0548">Nucleotidyltransferase</keyword>
<dbReference type="InterPro" id="IPR007855">
    <property type="entry name" value="RDRP"/>
</dbReference>
<dbReference type="InterPro" id="IPR012677">
    <property type="entry name" value="Nucleotide-bd_a/b_plait_sf"/>
</dbReference>
<comment type="caution">
    <text evidence="4">The sequence shown here is derived from an EMBL/GenBank/DDBJ whole genome shotgun (WGS) entry which is preliminary data.</text>
</comment>
<dbReference type="Pfam" id="PF05183">
    <property type="entry name" value="RdRP"/>
    <property type="match status" value="1"/>
</dbReference>
<proteinExistence type="inferred from homology"/>
<feature type="domain" description="RRM" evidence="3">
    <location>
        <begin position="13"/>
        <end position="117"/>
    </location>
</feature>
<evidence type="ECO:0000313" key="4">
    <source>
        <dbReference type="EMBL" id="KAL0440873.1"/>
    </source>
</evidence>
<dbReference type="PANTHER" id="PTHR23079:SF5">
    <property type="entry name" value="RNA-DEPENDENT RNA POLYMERASE 2"/>
    <property type="match status" value="1"/>
</dbReference>
<dbReference type="GO" id="GO:0031380">
    <property type="term" value="C:nuclear RNA-directed RNA polymerase complex"/>
    <property type="evidence" value="ECO:0007669"/>
    <property type="project" value="TreeGrafter"/>
</dbReference>
<dbReference type="CDD" id="cd00590">
    <property type="entry name" value="RRM_SF"/>
    <property type="match status" value="1"/>
</dbReference>
<dbReference type="GO" id="GO:0030422">
    <property type="term" value="P:siRNA processing"/>
    <property type="evidence" value="ECO:0007669"/>
    <property type="project" value="TreeGrafter"/>
</dbReference>
<dbReference type="SUPFAM" id="SSF54928">
    <property type="entry name" value="RNA-binding domain, RBD"/>
    <property type="match status" value="1"/>
</dbReference>
<dbReference type="InterPro" id="IPR057590">
    <property type="entry name" value="PH_RDR1/2-like"/>
</dbReference>
<dbReference type="EMBL" id="JACGWJ010000001">
    <property type="protein sequence ID" value="KAL0440873.1"/>
    <property type="molecule type" value="Genomic_DNA"/>
</dbReference>
<comment type="function">
    <text evidence="2">Probably involved in the RNA silencing pathway and required for the generation of small interfering RNAs (siRNAs).</text>
</comment>
<dbReference type="InterPro" id="IPR035979">
    <property type="entry name" value="RBD_domain_sf"/>
</dbReference>
<reference evidence="4" key="2">
    <citation type="journal article" date="2024" name="Plant">
        <title>Genomic evolution and insights into agronomic trait innovations of Sesamum species.</title>
        <authorList>
            <person name="Miao H."/>
            <person name="Wang L."/>
            <person name="Qu L."/>
            <person name="Liu H."/>
            <person name="Sun Y."/>
            <person name="Le M."/>
            <person name="Wang Q."/>
            <person name="Wei S."/>
            <person name="Zheng Y."/>
            <person name="Lin W."/>
            <person name="Duan Y."/>
            <person name="Cao H."/>
            <person name="Xiong S."/>
            <person name="Wang X."/>
            <person name="Wei L."/>
            <person name="Li C."/>
            <person name="Ma Q."/>
            <person name="Ju M."/>
            <person name="Zhao R."/>
            <person name="Li G."/>
            <person name="Mu C."/>
            <person name="Tian Q."/>
            <person name="Mei H."/>
            <person name="Zhang T."/>
            <person name="Gao T."/>
            <person name="Zhang H."/>
        </authorList>
    </citation>
    <scope>NUCLEOTIDE SEQUENCE</scope>
    <source>
        <strain evidence="4">G02</strain>
    </source>
</reference>
<dbReference type="GO" id="GO:0003968">
    <property type="term" value="F:RNA-directed RNA polymerase activity"/>
    <property type="evidence" value="ECO:0007669"/>
    <property type="project" value="UniProtKB-KW"/>
</dbReference>
<organism evidence="4">
    <name type="scientific">Sesamum radiatum</name>
    <name type="common">Black benniseed</name>
    <dbReference type="NCBI Taxonomy" id="300843"/>
    <lineage>
        <taxon>Eukaryota</taxon>
        <taxon>Viridiplantae</taxon>
        <taxon>Streptophyta</taxon>
        <taxon>Embryophyta</taxon>
        <taxon>Tracheophyta</taxon>
        <taxon>Spermatophyta</taxon>
        <taxon>Magnoliopsida</taxon>
        <taxon>eudicotyledons</taxon>
        <taxon>Gunneridae</taxon>
        <taxon>Pentapetalae</taxon>
        <taxon>asterids</taxon>
        <taxon>lamiids</taxon>
        <taxon>Lamiales</taxon>
        <taxon>Pedaliaceae</taxon>
        <taxon>Sesamum</taxon>
    </lineage>
</organism>
<dbReference type="InterPro" id="IPR058763">
    <property type="entry name" value="RRM_RDR1/2-like"/>
</dbReference>
<keyword evidence="2" id="KW-0808">Transferase</keyword>
<dbReference type="Pfam" id="PF24823">
    <property type="entry name" value="PH_RDR2"/>
    <property type="match status" value="1"/>
</dbReference>
<dbReference type="AlphaFoldDB" id="A0AAW2WH82"/>
<dbReference type="InterPro" id="IPR057596">
    <property type="entry name" value="RDRP_core"/>
</dbReference>
<dbReference type="InterPro" id="IPR000504">
    <property type="entry name" value="RRM_dom"/>
</dbReference>
<dbReference type="PROSITE" id="PS50102">
    <property type="entry name" value="RRM"/>
    <property type="match status" value="1"/>
</dbReference>
<name>A0AAW2WH82_SESRA</name>
<dbReference type="EC" id="2.7.7.48" evidence="2"/>
<keyword evidence="1 2" id="KW-0694">RNA-binding</keyword>
<dbReference type="PANTHER" id="PTHR23079">
    <property type="entry name" value="RNA-DEPENDENT RNA POLYMERASE"/>
    <property type="match status" value="1"/>
</dbReference>
<evidence type="ECO:0000256" key="2">
    <source>
        <dbReference type="RuleBase" id="RU363098"/>
    </source>
</evidence>
<evidence type="ECO:0000259" key="3">
    <source>
        <dbReference type="PROSITE" id="PS50102"/>
    </source>
</evidence>
<reference evidence="4" key="1">
    <citation type="submission" date="2020-06" db="EMBL/GenBank/DDBJ databases">
        <authorList>
            <person name="Li T."/>
            <person name="Hu X."/>
            <person name="Zhang T."/>
            <person name="Song X."/>
            <person name="Zhang H."/>
            <person name="Dai N."/>
            <person name="Sheng W."/>
            <person name="Hou X."/>
            <person name="Wei L."/>
        </authorList>
    </citation>
    <scope>NUCLEOTIDE SEQUENCE</scope>
    <source>
        <strain evidence="4">G02</strain>
        <tissue evidence="4">Leaf</tissue>
    </source>
</reference>
<comment type="catalytic activity">
    <reaction evidence="2">
        <text>RNA(n) + a ribonucleoside 5'-triphosphate = RNA(n+1) + diphosphate</text>
        <dbReference type="Rhea" id="RHEA:21248"/>
        <dbReference type="Rhea" id="RHEA-COMP:14527"/>
        <dbReference type="Rhea" id="RHEA-COMP:17342"/>
        <dbReference type="ChEBI" id="CHEBI:33019"/>
        <dbReference type="ChEBI" id="CHEBI:61557"/>
        <dbReference type="ChEBI" id="CHEBI:140395"/>
        <dbReference type="EC" id="2.7.7.48"/>
    </reaction>
</comment>
<keyword evidence="2 4" id="KW-0696">RNA-directed RNA polymerase</keyword>
<dbReference type="GO" id="GO:0003723">
    <property type="term" value="F:RNA binding"/>
    <property type="evidence" value="ECO:0007669"/>
    <property type="project" value="UniProtKB-UniRule"/>
</dbReference>
<comment type="similarity">
    <text evidence="2">Belongs to the RdRP family.</text>
</comment>
<keyword evidence="2" id="KW-0943">RNA-mediated gene silencing</keyword>
<dbReference type="Gene3D" id="3.30.70.330">
    <property type="match status" value="1"/>
</dbReference>
<evidence type="ECO:0000256" key="1">
    <source>
        <dbReference type="PROSITE-ProRule" id="PRU00176"/>
    </source>
</evidence>
<dbReference type="Pfam" id="PF26250">
    <property type="entry name" value="RRM_RdRP1_2"/>
    <property type="match status" value="1"/>
</dbReference>